<proteinExistence type="predicted"/>
<dbReference type="AlphaFoldDB" id="A0A974HH88"/>
<dbReference type="Proteomes" id="UP000694892">
    <property type="component" value="Chromosome 5S"/>
</dbReference>
<organism evidence="1 2">
    <name type="scientific">Xenopus laevis</name>
    <name type="common">African clawed frog</name>
    <dbReference type="NCBI Taxonomy" id="8355"/>
    <lineage>
        <taxon>Eukaryota</taxon>
        <taxon>Metazoa</taxon>
        <taxon>Chordata</taxon>
        <taxon>Craniata</taxon>
        <taxon>Vertebrata</taxon>
        <taxon>Euteleostomi</taxon>
        <taxon>Amphibia</taxon>
        <taxon>Batrachia</taxon>
        <taxon>Anura</taxon>
        <taxon>Pipoidea</taxon>
        <taxon>Pipidae</taxon>
        <taxon>Xenopodinae</taxon>
        <taxon>Xenopus</taxon>
        <taxon>Xenopus</taxon>
    </lineage>
</organism>
<evidence type="ECO:0000313" key="1">
    <source>
        <dbReference type="EMBL" id="OCT77929.1"/>
    </source>
</evidence>
<reference evidence="2" key="1">
    <citation type="journal article" date="2016" name="Nature">
        <title>Genome evolution in the allotetraploid frog Xenopus laevis.</title>
        <authorList>
            <person name="Session A.M."/>
            <person name="Uno Y."/>
            <person name="Kwon T."/>
            <person name="Chapman J.A."/>
            <person name="Toyoda A."/>
            <person name="Takahashi S."/>
            <person name="Fukui A."/>
            <person name="Hikosaka A."/>
            <person name="Suzuki A."/>
            <person name="Kondo M."/>
            <person name="van Heeringen S.J."/>
            <person name="Quigley I."/>
            <person name="Heinz S."/>
            <person name="Ogino H."/>
            <person name="Ochi H."/>
            <person name="Hellsten U."/>
            <person name="Lyons J.B."/>
            <person name="Simakov O."/>
            <person name="Putnam N."/>
            <person name="Stites J."/>
            <person name="Kuroki Y."/>
            <person name="Tanaka T."/>
            <person name="Michiue T."/>
            <person name="Watanabe M."/>
            <person name="Bogdanovic O."/>
            <person name="Lister R."/>
            <person name="Georgiou G."/>
            <person name="Paranjpe S.S."/>
            <person name="van Kruijsbergen I."/>
            <person name="Shu S."/>
            <person name="Carlson J."/>
            <person name="Kinoshita T."/>
            <person name="Ohta Y."/>
            <person name="Mawaribuchi S."/>
            <person name="Jenkins J."/>
            <person name="Grimwood J."/>
            <person name="Schmutz J."/>
            <person name="Mitros T."/>
            <person name="Mozaffari S.V."/>
            <person name="Suzuki Y."/>
            <person name="Haramoto Y."/>
            <person name="Yamamoto T.S."/>
            <person name="Takagi C."/>
            <person name="Heald R."/>
            <person name="Miller K."/>
            <person name="Haudenschild C."/>
            <person name="Kitzman J."/>
            <person name="Nakayama T."/>
            <person name="Izutsu Y."/>
            <person name="Robert J."/>
            <person name="Fortriede J."/>
            <person name="Burns K."/>
            <person name="Lotay V."/>
            <person name="Karimi K."/>
            <person name="Yasuoka Y."/>
            <person name="Dichmann D.S."/>
            <person name="Flajnik M.F."/>
            <person name="Houston D.W."/>
            <person name="Shendure J."/>
            <person name="DuPasquier L."/>
            <person name="Vize P.D."/>
            <person name="Zorn A.M."/>
            <person name="Ito M."/>
            <person name="Marcotte E.M."/>
            <person name="Wallingford J.B."/>
            <person name="Ito Y."/>
            <person name="Asashima M."/>
            <person name="Ueno N."/>
            <person name="Matsuda Y."/>
            <person name="Veenstra G.J."/>
            <person name="Fujiyama A."/>
            <person name="Harland R.M."/>
            <person name="Taira M."/>
            <person name="Rokhsar D.S."/>
        </authorList>
    </citation>
    <scope>NUCLEOTIDE SEQUENCE [LARGE SCALE GENOMIC DNA]</scope>
    <source>
        <strain evidence="2">J</strain>
    </source>
</reference>
<gene>
    <name evidence="1" type="ORF">XELAEV_18029026mg</name>
</gene>
<name>A0A974HH88_XENLA</name>
<protein>
    <submittedName>
        <fullName evidence="1">Uncharacterized protein</fullName>
    </submittedName>
</protein>
<dbReference type="EMBL" id="CM004475">
    <property type="protein sequence ID" value="OCT77929.1"/>
    <property type="molecule type" value="Genomic_DNA"/>
</dbReference>
<accession>A0A974HH88</accession>
<evidence type="ECO:0000313" key="2">
    <source>
        <dbReference type="Proteomes" id="UP000694892"/>
    </source>
</evidence>
<sequence>MRPPQLNTAAFFPPAGLQAPAPLCWTTPVLVDNCGTRFALNPSNIWCKCKVLQDYWGKILKVIKEITNSNLSLDNAPLILLSFDMDKKGLLRDPLTLHLLDAARSIIPRHWKQKGPLCSTEWQLEVEHTRKMEEITHIIHNKSNIYWDIWGPWIRYLNNPS</sequence>